<dbReference type="AlphaFoldDB" id="A0A565ARR3"/>
<accession>A0A565ARR3</accession>
<comment type="caution">
    <text evidence="1">The sequence shown here is derived from an EMBL/GenBank/DDBJ whole genome shotgun (WGS) entry which is preliminary data.</text>
</comment>
<keyword evidence="2" id="KW-1185">Reference proteome</keyword>
<protein>
    <submittedName>
        <fullName evidence="1">Uncharacterized protein</fullName>
    </submittedName>
</protein>
<proteinExistence type="predicted"/>
<evidence type="ECO:0000313" key="1">
    <source>
        <dbReference type="EMBL" id="VVA91702.1"/>
    </source>
</evidence>
<dbReference type="Proteomes" id="UP000489600">
    <property type="component" value="Unassembled WGS sequence"/>
</dbReference>
<evidence type="ECO:0000313" key="2">
    <source>
        <dbReference type="Proteomes" id="UP000489600"/>
    </source>
</evidence>
<dbReference type="EMBL" id="CABITT030000001">
    <property type="protein sequence ID" value="VVA91702.1"/>
    <property type="molecule type" value="Genomic_DNA"/>
</dbReference>
<gene>
    <name evidence="1" type="ORF">ANE_LOCUS2147</name>
</gene>
<dbReference type="OrthoDB" id="1113130at2759"/>
<organism evidence="1 2">
    <name type="scientific">Arabis nemorensis</name>
    <dbReference type="NCBI Taxonomy" id="586526"/>
    <lineage>
        <taxon>Eukaryota</taxon>
        <taxon>Viridiplantae</taxon>
        <taxon>Streptophyta</taxon>
        <taxon>Embryophyta</taxon>
        <taxon>Tracheophyta</taxon>
        <taxon>Spermatophyta</taxon>
        <taxon>Magnoliopsida</taxon>
        <taxon>eudicotyledons</taxon>
        <taxon>Gunneridae</taxon>
        <taxon>Pentapetalae</taxon>
        <taxon>rosids</taxon>
        <taxon>malvids</taxon>
        <taxon>Brassicales</taxon>
        <taxon>Brassicaceae</taxon>
        <taxon>Arabideae</taxon>
        <taxon>Arabis</taxon>
    </lineage>
</organism>
<sequence length="76" mass="8810">MGLLVRVLRGVWKKSGTGEWGFLTRPGEMAQENVLQENESYERLLEIVRATYHLDDNTKLALTFQFPDWMLKPNGN</sequence>
<reference evidence="1" key="1">
    <citation type="submission" date="2019-07" db="EMBL/GenBank/DDBJ databases">
        <authorList>
            <person name="Dittberner H."/>
        </authorList>
    </citation>
    <scope>NUCLEOTIDE SEQUENCE [LARGE SCALE GENOMIC DNA]</scope>
</reference>
<name>A0A565ARR3_9BRAS</name>